<proteinExistence type="predicted"/>
<reference evidence="1 2" key="1">
    <citation type="submission" date="2018-11" db="EMBL/GenBank/DDBJ databases">
        <title>Phylogenetic determinants of toxin gene distribution in genomes of Brevibacillus laterosporus.</title>
        <authorList>
            <person name="Glare T.R."/>
            <person name="Durrant A."/>
            <person name="Berry C."/>
            <person name="Palma L."/>
            <person name="Ormskirk M."/>
            <person name="Cox M.O."/>
        </authorList>
    </citation>
    <scope>NUCLEOTIDE SEQUENCE [LARGE SCALE GENOMIC DNA]</scope>
    <source>
        <strain evidence="1 2">1821L</strain>
    </source>
</reference>
<organism evidence="1 2">
    <name type="scientific">Brevibacillus laterosporus</name>
    <name type="common">Bacillus laterosporus</name>
    <dbReference type="NCBI Taxonomy" id="1465"/>
    <lineage>
        <taxon>Bacteria</taxon>
        <taxon>Bacillati</taxon>
        <taxon>Bacillota</taxon>
        <taxon>Bacilli</taxon>
        <taxon>Bacillales</taxon>
        <taxon>Paenibacillaceae</taxon>
        <taxon>Brevibacillus</taxon>
    </lineage>
</organism>
<sequence length="116" mass="13591">MDFINRAEGFCDSFGIISTQGLAFVFDHVVQSWSFNNMQRILLEIREKEDEYRKAHDNRAMPDEDRLSIILDFIPNDAAHQFDRRSLIKEGYGVYVGKRYDIMDFGYGSLNYSDSF</sequence>
<dbReference type="Proteomes" id="UP000319432">
    <property type="component" value="Chromosome"/>
</dbReference>
<keyword evidence="2" id="KW-1185">Reference proteome</keyword>
<dbReference type="AlphaFoldDB" id="A0A518V638"/>
<gene>
    <name evidence="1" type="ORF">EEL30_09085</name>
</gene>
<protein>
    <submittedName>
        <fullName evidence="1">Uncharacterized protein</fullName>
    </submittedName>
</protein>
<name>A0A518V638_BRELA</name>
<dbReference type="EMBL" id="CP033464">
    <property type="protein sequence ID" value="QDX92464.1"/>
    <property type="molecule type" value="Genomic_DNA"/>
</dbReference>
<evidence type="ECO:0000313" key="1">
    <source>
        <dbReference type="EMBL" id="QDX92464.1"/>
    </source>
</evidence>
<evidence type="ECO:0000313" key="2">
    <source>
        <dbReference type="Proteomes" id="UP000319432"/>
    </source>
</evidence>
<dbReference type="OrthoDB" id="2572716at2"/>
<accession>A0A518V638</accession>